<feature type="domain" description="Histidine kinase" evidence="3">
    <location>
        <begin position="432"/>
        <end position="657"/>
    </location>
</feature>
<dbReference type="AlphaFoldDB" id="A0A3B0VDC8"/>
<feature type="domain" description="Response regulatory" evidence="4">
    <location>
        <begin position="2"/>
        <end position="119"/>
    </location>
</feature>
<dbReference type="SMART" id="SM00086">
    <property type="entry name" value="PAC"/>
    <property type="match status" value="2"/>
</dbReference>
<keyword evidence="2" id="KW-0175">Coiled coil</keyword>
<dbReference type="InterPro" id="IPR035965">
    <property type="entry name" value="PAS-like_dom_sf"/>
</dbReference>
<dbReference type="InterPro" id="IPR011006">
    <property type="entry name" value="CheY-like_superfamily"/>
</dbReference>
<name>A0A3B0VDC8_9ZZZZ</name>
<sequence>MKILIIDDDRDSRLILRKNLEGAGHQVEEAIHGADALCKARASKPELIVSDILMPVMDGYKLCFEVKHDKELNKIPFVFYTATYTDIEDERLAIGLGASRYILKPMETDDFLRIVADVVREAQHDQLPVPDEPMVDPVELFRMYDAGLARKLLDKVRELEKAKAKIEDSERSFQNLFNSMRDVIIMTDLEHHIVNVNQPAMRDVFGYELAEILDRQIALIYATTEGFEEMGQKSFFKKEPAEGVMLETLFKRKNGGTFLGRMAIMKLRDEQGKVRGNVGIIHDITEKKNAEEAIRQTRDNWQRTFDAIPDIVIMQDKDYRILQVNEATCKILDTSPEKIINQYCYKVFRGVSEPCLDCPAEKAIHDVMPSTADLEYAGLKKFFLVTIAPIVDKNGEVTGVVHTAKDITDQKKIECQLRQSQKMEAVGTLAGGIAHDFNNILTPMLGYSELALTDIPAGAEQAQADILEVLKAGERARELVKQILTFSQQHEQECKPLRMQYILKEALKLLRASLPTTIEIKTAIDEKCGPVLSDPTQIHQVLMNLCTNAYHAMRDQGGVLMVTLKPVKINGENAEQFVGLRPGRYLRLEVSDTGCGMAPEISEKIFEPYFTTKKKGEGTGLGLSVVHGIVISHSGHISVYSEPGQGTTFIIYFPQYENSGPVVDIERKVSEEPPHGTERLLVVDDEATIVDVENRILTGLGYQVTGVTSSREALQLFARQPEAFDLVITDMTMPKMTGLGLARQLLAMRPDLPIILCTGFSETVNEQSAKAVGIREFIMKPIDRTGLAVITRKALDGTPAAVLLKT</sequence>
<evidence type="ECO:0000313" key="7">
    <source>
        <dbReference type="EMBL" id="VAW34829.1"/>
    </source>
</evidence>
<dbReference type="PROSITE" id="PS50113">
    <property type="entry name" value="PAC"/>
    <property type="match status" value="2"/>
</dbReference>
<dbReference type="Gene3D" id="3.30.450.20">
    <property type="entry name" value="PAS domain"/>
    <property type="match status" value="2"/>
</dbReference>
<gene>
    <name evidence="7" type="ORF">MNBD_DELTA04-683</name>
</gene>
<feature type="domain" description="PAC" evidence="6">
    <location>
        <begin position="244"/>
        <end position="296"/>
    </location>
</feature>
<feature type="domain" description="Response regulatory" evidence="4">
    <location>
        <begin position="679"/>
        <end position="795"/>
    </location>
</feature>
<evidence type="ECO:0000259" key="4">
    <source>
        <dbReference type="PROSITE" id="PS50110"/>
    </source>
</evidence>
<dbReference type="PROSITE" id="PS50110">
    <property type="entry name" value="RESPONSE_REGULATORY"/>
    <property type="match status" value="2"/>
</dbReference>
<dbReference type="SUPFAM" id="SSF52172">
    <property type="entry name" value="CheY-like"/>
    <property type="match status" value="2"/>
</dbReference>
<dbReference type="InterPro" id="IPR000700">
    <property type="entry name" value="PAS-assoc_C"/>
</dbReference>
<dbReference type="SUPFAM" id="SSF55874">
    <property type="entry name" value="ATPase domain of HSP90 chaperone/DNA topoisomerase II/histidine kinase"/>
    <property type="match status" value="1"/>
</dbReference>
<dbReference type="InterPro" id="IPR000014">
    <property type="entry name" value="PAS"/>
</dbReference>
<dbReference type="PRINTS" id="PR00344">
    <property type="entry name" value="BCTRLSENSOR"/>
</dbReference>
<dbReference type="CDD" id="cd00130">
    <property type="entry name" value="PAS"/>
    <property type="match status" value="2"/>
</dbReference>
<dbReference type="Gene3D" id="3.40.50.2300">
    <property type="match status" value="2"/>
</dbReference>
<reference evidence="7" key="1">
    <citation type="submission" date="2018-06" db="EMBL/GenBank/DDBJ databases">
        <authorList>
            <person name="Zhirakovskaya E."/>
        </authorList>
    </citation>
    <scope>NUCLEOTIDE SEQUENCE</scope>
</reference>
<dbReference type="PROSITE" id="PS50109">
    <property type="entry name" value="HIS_KIN"/>
    <property type="match status" value="1"/>
</dbReference>
<dbReference type="NCBIfam" id="TIGR00229">
    <property type="entry name" value="sensory_box"/>
    <property type="match status" value="2"/>
</dbReference>
<dbReference type="InterPro" id="IPR001610">
    <property type="entry name" value="PAC"/>
</dbReference>
<dbReference type="Pfam" id="PF02518">
    <property type="entry name" value="HATPase_c"/>
    <property type="match status" value="1"/>
</dbReference>
<dbReference type="InterPro" id="IPR003594">
    <property type="entry name" value="HATPase_dom"/>
</dbReference>
<dbReference type="Gene3D" id="1.10.287.130">
    <property type="match status" value="1"/>
</dbReference>
<dbReference type="Pfam" id="PF13426">
    <property type="entry name" value="PAS_9"/>
    <property type="match status" value="2"/>
</dbReference>
<dbReference type="InterPro" id="IPR005467">
    <property type="entry name" value="His_kinase_dom"/>
</dbReference>
<dbReference type="GO" id="GO:0000155">
    <property type="term" value="F:phosphorelay sensor kinase activity"/>
    <property type="evidence" value="ECO:0007669"/>
    <property type="project" value="InterPro"/>
</dbReference>
<dbReference type="Pfam" id="PF00512">
    <property type="entry name" value="HisKA"/>
    <property type="match status" value="1"/>
</dbReference>
<dbReference type="SMART" id="SM00448">
    <property type="entry name" value="REC"/>
    <property type="match status" value="2"/>
</dbReference>
<dbReference type="InterPro" id="IPR036097">
    <property type="entry name" value="HisK_dim/P_sf"/>
</dbReference>
<feature type="coiled-coil region" evidence="2">
    <location>
        <begin position="149"/>
        <end position="179"/>
    </location>
</feature>
<dbReference type="PANTHER" id="PTHR43065">
    <property type="entry name" value="SENSOR HISTIDINE KINASE"/>
    <property type="match status" value="1"/>
</dbReference>
<evidence type="ECO:0000259" key="6">
    <source>
        <dbReference type="PROSITE" id="PS50113"/>
    </source>
</evidence>
<protein>
    <recommendedName>
        <fullName evidence="8">Histidine kinase</fullName>
    </recommendedName>
</protein>
<dbReference type="SUPFAM" id="SSF47384">
    <property type="entry name" value="Homodimeric domain of signal transducing histidine kinase"/>
    <property type="match status" value="1"/>
</dbReference>
<dbReference type="InterPro" id="IPR004358">
    <property type="entry name" value="Sig_transdc_His_kin-like_C"/>
</dbReference>
<dbReference type="EMBL" id="UOEY01000010">
    <property type="protein sequence ID" value="VAW34829.1"/>
    <property type="molecule type" value="Genomic_DNA"/>
</dbReference>
<evidence type="ECO:0000259" key="3">
    <source>
        <dbReference type="PROSITE" id="PS50109"/>
    </source>
</evidence>
<dbReference type="Gene3D" id="3.30.565.10">
    <property type="entry name" value="Histidine kinase-like ATPase, C-terminal domain"/>
    <property type="match status" value="1"/>
</dbReference>
<evidence type="ECO:0008006" key="8">
    <source>
        <dbReference type="Google" id="ProtNLM"/>
    </source>
</evidence>
<dbReference type="CDD" id="cd00156">
    <property type="entry name" value="REC"/>
    <property type="match status" value="2"/>
</dbReference>
<dbReference type="SMART" id="SM00091">
    <property type="entry name" value="PAS"/>
    <property type="match status" value="2"/>
</dbReference>
<organism evidence="7">
    <name type="scientific">hydrothermal vent metagenome</name>
    <dbReference type="NCBI Taxonomy" id="652676"/>
    <lineage>
        <taxon>unclassified sequences</taxon>
        <taxon>metagenomes</taxon>
        <taxon>ecological metagenomes</taxon>
    </lineage>
</organism>
<feature type="domain" description="PAC" evidence="6">
    <location>
        <begin position="365"/>
        <end position="419"/>
    </location>
</feature>
<evidence type="ECO:0000256" key="2">
    <source>
        <dbReference type="SAM" id="Coils"/>
    </source>
</evidence>
<dbReference type="InterPro" id="IPR003661">
    <property type="entry name" value="HisK_dim/P_dom"/>
</dbReference>
<dbReference type="PROSITE" id="PS50112">
    <property type="entry name" value="PAS"/>
    <property type="match status" value="1"/>
</dbReference>
<keyword evidence="1" id="KW-0597">Phosphoprotein</keyword>
<accession>A0A3B0VDC8</accession>
<dbReference type="Pfam" id="PF00072">
    <property type="entry name" value="Response_reg"/>
    <property type="match status" value="2"/>
</dbReference>
<evidence type="ECO:0000259" key="5">
    <source>
        <dbReference type="PROSITE" id="PS50112"/>
    </source>
</evidence>
<dbReference type="SUPFAM" id="SSF55785">
    <property type="entry name" value="PYP-like sensor domain (PAS domain)"/>
    <property type="match status" value="2"/>
</dbReference>
<proteinExistence type="predicted"/>
<feature type="domain" description="PAS" evidence="5">
    <location>
        <begin position="169"/>
        <end position="216"/>
    </location>
</feature>
<dbReference type="SMART" id="SM00387">
    <property type="entry name" value="HATPase_c"/>
    <property type="match status" value="1"/>
</dbReference>
<dbReference type="InterPro" id="IPR036890">
    <property type="entry name" value="HATPase_C_sf"/>
</dbReference>
<dbReference type="PANTHER" id="PTHR43065:SF42">
    <property type="entry name" value="TWO-COMPONENT SENSOR PPRA"/>
    <property type="match status" value="1"/>
</dbReference>
<dbReference type="SMART" id="SM00388">
    <property type="entry name" value="HisKA"/>
    <property type="match status" value="1"/>
</dbReference>
<dbReference type="InterPro" id="IPR001789">
    <property type="entry name" value="Sig_transdc_resp-reg_receiver"/>
</dbReference>
<evidence type="ECO:0000256" key="1">
    <source>
        <dbReference type="ARBA" id="ARBA00022553"/>
    </source>
</evidence>